<organism evidence="3 4">
    <name type="scientific">Geochorda subterranea</name>
    <dbReference type="NCBI Taxonomy" id="3109564"/>
    <lineage>
        <taxon>Bacteria</taxon>
        <taxon>Bacillati</taxon>
        <taxon>Bacillota</taxon>
        <taxon>Limnochordia</taxon>
        <taxon>Limnochordales</taxon>
        <taxon>Geochordaceae</taxon>
        <taxon>Geochorda</taxon>
    </lineage>
</organism>
<evidence type="ECO:0000259" key="2">
    <source>
        <dbReference type="PROSITE" id="PS50943"/>
    </source>
</evidence>
<dbReference type="SMART" id="SM00530">
    <property type="entry name" value="HTH_XRE"/>
    <property type="match status" value="1"/>
</dbReference>
<name>A0ABZ1BND1_9FIRM</name>
<dbReference type="PROSITE" id="PS50943">
    <property type="entry name" value="HTH_CROC1"/>
    <property type="match status" value="1"/>
</dbReference>
<accession>A0ABZ1BND1</accession>
<dbReference type="Proteomes" id="UP001333102">
    <property type="component" value="Chromosome"/>
</dbReference>
<evidence type="ECO:0000313" key="3">
    <source>
        <dbReference type="EMBL" id="WRP14307.1"/>
    </source>
</evidence>
<dbReference type="EMBL" id="CP141614">
    <property type="protein sequence ID" value="WRP14307.1"/>
    <property type="molecule type" value="Genomic_DNA"/>
</dbReference>
<keyword evidence="1" id="KW-0238">DNA-binding</keyword>
<dbReference type="RefSeq" id="WP_324668618.1">
    <property type="nucleotide sequence ID" value="NZ_CP141614.1"/>
</dbReference>
<evidence type="ECO:0000256" key="1">
    <source>
        <dbReference type="ARBA" id="ARBA00023125"/>
    </source>
</evidence>
<dbReference type="PANTHER" id="PTHR46797:SF1">
    <property type="entry name" value="METHYLPHOSPHONATE SYNTHASE"/>
    <property type="match status" value="1"/>
</dbReference>
<dbReference type="PANTHER" id="PTHR46797">
    <property type="entry name" value="HTH-TYPE TRANSCRIPTIONAL REGULATOR"/>
    <property type="match status" value="1"/>
</dbReference>
<evidence type="ECO:0000313" key="4">
    <source>
        <dbReference type="Proteomes" id="UP001333102"/>
    </source>
</evidence>
<protein>
    <submittedName>
        <fullName evidence="3">Helix-turn-helix transcriptional regulator</fullName>
    </submittedName>
</protein>
<dbReference type="SUPFAM" id="SSF47413">
    <property type="entry name" value="lambda repressor-like DNA-binding domains"/>
    <property type="match status" value="1"/>
</dbReference>
<dbReference type="CDD" id="cd00093">
    <property type="entry name" value="HTH_XRE"/>
    <property type="match status" value="1"/>
</dbReference>
<dbReference type="InterPro" id="IPR010982">
    <property type="entry name" value="Lambda_DNA-bd_dom_sf"/>
</dbReference>
<dbReference type="Gene3D" id="1.10.260.40">
    <property type="entry name" value="lambda repressor-like DNA-binding domains"/>
    <property type="match status" value="1"/>
</dbReference>
<sequence length="118" mass="13070">MTDSRRRLGAHLRALRRERNLTQEQLAERANVHPTYITRIEAGRSMPALDVLARLAAALGVSTAELVRVVEQRESAADADLMRQEIGRLLDGASCQQLALIRDFAALLRKGGYCSGDR</sequence>
<dbReference type="InterPro" id="IPR001387">
    <property type="entry name" value="Cro/C1-type_HTH"/>
</dbReference>
<feature type="domain" description="HTH cro/C1-type" evidence="2">
    <location>
        <begin position="12"/>
        <end position="66"/>
    </location>
</feature>
<proteinExistence type="predicted"/>
<gene>
    <name evidence="3" type="ORF">VLY81_12925</name>
</gene>
<reference evidence="4" key="1">
    <citation type="submission" date="2023-12" db="EMBL/GenBank/DDBJ databases">
        <title>Novel isolates from deep terrestrial aquifers shed light on the physiology and ecology of the class Limnochordia.</title>
        <authorList>
            <person name="Karnachuk O.V."/>
            <person name="Lukina A.P."/>
            <person name="Avakyan M.R."/>
            <person name="Kadnikov V."/>
            <person name="Begmatov S."/>
            <person name="Beletsky A.V."/>
            <person name="Mardanov A.V."/>
            <person name="Ravin N.V."/>
        </authorList>
    </citation>
    <scope>NUCLEOTIDE SEQUENCE [LARGE SCALE GENOMIC DNA]</scope>
    <source>
        <strain evidence="4">LN</strain>
    </source>
</reference>
<dbReference type="InterPro" id="IPR050807">
    <property type="entry name" value="TransReg_Diox_bact_type"/>
</dbReference>
<keyword evidence="4" id="KW-1185">Reference proteome</keyword>
<dbReference type="Pfam" id="PF01381">
    <property type="entry name" value="HTH_3"/>
    <property type="match status" value="1"/>
</dbReference>